<protein>
    <submittedName>
        <fullName evidence="1">Uncharacterized protein</fullName>
    </submittedName>
</protein>
<evidence type="ECO:0000313" key="1">
    <source>
        <dbReference type="EMBL" id="CAJ2677621.1"/>
    </source>
</evidence>
<dbReference type="EMBL" id="CASHSV030000823">
    <property type="protein sequence ID" value="CAJ2677621.1"/>
    <property type="molecule type" value="Genomic_DNA"/>
</dbReference>
<sequence length="437" mass="49807">MEIVLLSRETIKPSSPTPSHLRIYPLSFIDNIFYRKYVPALFFYNTNDCSNQNFKISQLRKSLSQVLSKYYPFAGKLRDKTSIECNDQGVSFLVTKIQKKLSEILQNPTEKLLNPLFPDELQWKDMDWSGTLIVIQINCFACGGIAISICMTHKVGDGTTLFNFMNDWAIINQKVEQEEEGLLVLPVPILGEGASIFSQKDLPIFPELKLVKGNKMVCKRFVFQASMIKSLKTMLTNSRNSPTRVQVVTALIYKRAVSTMGLNFKTAPFSTVVDLRRRMVPPLSESYVGNIIWFSSTHIDKKEMELPDLVCKIKHGLYEFCDVYPKKFAGKEKDDLSFISGCLEHVNDSYSDDQIMFTFSSWCGFPMYEVDFGWGKPTWVTTFGSSLRNLIFMMDTRDGVGIEAYVNMEESDMARFENDAELLKYASLNPSNIGHDS</sequence>
<dbReference type="Proteomes" id="UP001177021">
    <property type="component" value="Unassembled WGS sequence"/>
</dbReference>
<evidence type="ECO:0000313" key="2">
    <source>
        <dbReference type="Proteomes" id="UP001177021"/>
    </source>
</evidence>
<name>A0ACB0M8D6_TRIPR</name>
<accession>A0ACB0M8D6</accession>
<gene>
    <name evidence="1" type="ORF">MILVUS5_LOCUS40078</name>
</gene>
<organism evidence="1 2">
    <name type="scientific">Trifolium pratense</name>
    <name type="common">Red clover</name>
    <dbReference type="NCBI Taxonomy" id="57577"/>
    <lineage>
        <taxon>Eukaryota</taxon>
        <taxon>Viridiplantae</taxon>
        <taxon>Streptophyta</taxon>
        <taxon>Embryophyta</taxon>
        <taxon>Tracheophyta</taxon>
        <taxon>Spermatophyta</taxon>
        <taxon>Magnoliopsida</taxon>
        <taxon>eudicotyledons</taxon>
        <taxon>Gunneridae</taxon>
        <taxon>Pentapetalae</taxon>
        <taxon>rosids</taxon>
        <taxon>fabids</taxon>
        <taxon>Fabales</taxon>
        <taxon>Fabaceae</taxon>
        <taxon>Papilionoideae</taxon>
        <taxon>50 kb inversion clade</taxon>
        <taxon>NPAAA clade</taxon>
        <taxon>Hologalegina</taxon>
        <taxon>IRL clade</taxon>
        <taxon>Trifolieae</taxon>
        <taxon>Trifolium</taxon>
    </lineage>
</organism>
<proteinExistence type="predicted"/>
<reference evidence="1" key="1">
    <citation type="submission" date="2023-10" db="EMBL/GenBank/DDBJ databases">
        <authorList>
            <person name="Rodriguez Cubillos JULIANA M."/>
            <person name="De Vega J."/>
        </authorList>
    </citation>
    <scope>NUCLEOTIDE SEQUENCE</scope>
</reference>
<comment type="caution">
    <text evidence="1">The sequence shown here is derived from an EMBL/GenBank/DDBJ whole genome shotgun (WGS) entry which is preliminary data.</text>
</comment>
<keyword evidence="2" id="KW-1185">Reference proteome</keyword>